<evidence type="ECO:0000313" key="1">
    <source>
        <dbReference type="EMBL" id="KAI4466366.1"/>
    </source>
</evidence>
<evidence type="ECO:0000313" key="2">
    <source>
        <dbReference type="Proteomes" id="UP001056778"/>
    </source>
</evidence>
<keyword evidence="2" id="KW-1185">Reference proteome</keyword>
<dbReference type="EMBL" id="CM043017">
    <property type="protein sequence ID" value="KAI4466366.1"/>
    <property type="molecule type" value="Genomic_DNA"/>
</dbReference>
<name>A0ACB9THS9_HOLOL</name>
<dbReference type="Proteomes" id="UP001056778">
    <property type="component" value="Chromosome 3"/>
</dbReference>
<accession>A0ACB9THS9</accession>
<organism evidence="1 2">
    <name type="scientific">Holotrichia oblita</name>
    <name type="common">Chafer beetle</name>
    <dbReference type="NCBI Taxonomy" id="644536"/>
    <lineage>
        <taxon>Eukaryota</taxon>
        <taxon>Metazoa</taxon>
        <taxon>Ecdysozoa</taxon>
        <taxon>Arthropoda</taxon>
        <taxon>Hexapoda</taxon>
        <taxon>Insecta</taxon>
        <taxon>Pterygota</taxon>
        <taxon>Neoptera</taxon>
        <taxon>Endopterygota</taxon>
        <taxon>Coleoptera</taxon>
        <taxon>Polyphaga</taxon>
        <taxon>Scarabaeiformia</taxon>
        <taxon>Scarabaeidae</taxon>
        <taxon>Melolonthinae</taxon>
        <taxon>Holotrichia</taxon>
    </lineage>
</organism>
<protein>
    <submittedName>
        <fullName evidence="1">D-2-hydroxyglutarate dehydrogenase mitochondrial</fullName>
    </submittedName>
</protein>
<comment type="caution">
    <text evidence="1">The sequence shown here is derived from an EMBL/GenBank/DDBJ whole genome shotgun (WGS) entry which is preliminary data.</text>
</comment>
<sequence length="418" mass="46649">MEVSKILTYCNENRLAVCPQGGNTSIVGGSVPVLDEIVVSTELMNQIVSLDDVSGVLVCEAGCILEDLDNKLSKLDLMMPLDLGAKGSCHIGGNVSTNAGGLRLLRYGNLHGNILGLEVVKANGEILDLLSMLKKDNTGYHLKHLFIGSEGTLGFVTKVAVQCPTKPKTQNLAFLGLETYENVLETFKAGKGCLSEILSAIEVIDNESMDVVREHLNLRSPIGEYPFYLLIETSGSRDEHDQEKLNSFVEMALAKRFILNGTVVTEPSKFKVSFKSSEKRYLEHQRKIPETFKREGYVFCYDFTLPLQNYYKLVHEMRQYMGSQARRVFGFGHLGDGNLHLQISIKEFNPDILDYIEPHIFNRVKEMKGSISSEHGIGFLKAKYLSMIKDPNAVRLMQSLKASLDPNGILNPYKIFRS</sequence>
<proteinExistence type="predicted"/>
<reference evidence="1" key="1">
    <citation type="submission" date="2022-04" db="EMBL/GenBank/DDBJ databases">
        <title>Chromosome-scale genome assembly of Holotrichia oblita Faldermann.</title>
        <authorList>
            <person name="Rongchong L."/>
        </authorList>
    </citation>
    <scope>NUCLEOTIDE SEQUENCE</scope>
    <source>
        <strain evidence="1">81SQS9</strain>
    </source>
</reference>
<gene>
    <name evidence="1" type="ORF">MML48_3g00005343</name>
</gene>